<keyword evidence="10" id="KW-1185">Reference proteome</keyword>
<keyword evidence="1" id="KW-0813">Transport</keyword>
<evidence type="ECO:0000313" key="10">
    <source>
        <dbReference type="Proteomes" id="UP000239181"/>
    </source>
</evidence>
<dbReference type="GO" id="GO:0009055">
    <property type="term" value="F:electron transfer activity"/>
    <property type="evidence" value="ECO:0007669"/>
    <property type="project" value="InterPro"/>
</dbReference>
<dbReference type="SUPFAM" id="SSF46626">
    <property type="entry name" value="Cytochrome c"/>
    <property type="match status" value="1"/>
</dbReference>
<accession>A0A2S9I4Q1</accession>
<dbReference type="Gene3D" id="1.10.760.10">
    <property type="entry name" value="Cytochrome c-like domain"/>
    <property type="match status" value="1"/>
</dbReference>
<keyword evidence="2 6" id="KW-0349">Heme</keyword>
<dbReference type="GO" id="GO:0005506">
    <property type="term" value="F:iron ion binding"/>
    <property type="evidence" value="ECO:0007669"/>
    <property type="project" value="InterPro"/>
</dbReference>
<feature type="domain" description="Cytochrome c" evidence="8">
    <location>
        <begin position="22"/>
        <end position="103"/>
    </location>
</feature>
<evidence type="ECO:0000256" key="6">
    <source>
        <dbReference type="PROSITE-ProRule" id="PRU00433"/>
    </source>
</evidence>
<protein>
    <submittedName>
        <fullName evidence="9">Cytochrome C554</fullName>
    </submittedName>
</protein>
<dbReference type="OrthoDB" id="9796421at2"/>
<feature type="chain" id="PRO_5015685593" evidence="7">
    <location>
        <begin position="21"/>
        <end position="104"/>
    </location>
</feature>
<dbReference type="AlphaFoldDB" id="A0A2S9I4Q1"/>
<reference evidence="9 10" key="1">
    <citation type="submission" date="2017-10" db="EMBL/GenBank/DDBJ databases">
        <title>Draft genome of two endophytic bacteria isolated from 'guarana' Paullinia cupana (Mart.) Ducke.</title>
        <authorList>
            <person name="Siqueira K.A."/>
            <person name="Liotti R.G."/>
            <person name="Mendes T.A."/>
            <person name="Soares M.A."/>
        </authorList>
    </citation>
    <scope>NUCLEOTIDE SEQUENCE [LARGE SCALE GENOMIC DNA]</scope>
    <source>
        <strain evidence="9 10">342</strain>
    </source>
</reference>
<dbReference type="GO" id="GO:0020037">
    <property type="term" value="F:heme binding"/>
    <property type="evidence" value="ECO:0007669"/>
    <property type="project" value="InterPro"/>
</dbReference>
<gene>
    <name evidence="9" type="ORF">CQW29_25025</name>
</gene>
<keyword evidence="3 6" id="KW-0479">Metal-binding</keyword>
<dbReference type="Proteomes" id="UP000239181">
    <property type="component" value="Unassembled WGS sequence"/>
</dbReference>
<evidence type="ECO:0000256" key="3">
    <source>
        <dbReference type="ARBA" id="ARBA00022723"/>
    </source>
</evidence>
<dbReference type="EMBL" id="PDET01000027">
    <property type="protein sequence ID" value="PRD12772.1"/>
    <property type="molecule type" value="Genomic_DNA"/>
</dbReference>
<keyword evidence="7" id="KW-0732">Signal</keyword>
<evidence type="ECO:0000256" key="7">
    <source>
        <dbReference type="SAM" id="SignalP"/>
    </source>
</evidence>
<dbReference type="InterPro" id="IPR009056">
    <property type="entry name" value="Cyt_c-like_dom"/>
</dbReference>
<sequence>MLKKSLTAAMFLLTSLPVIAAGDSSAGQQKSAACMACHGADGKAAAPIYPNLAGQNEAYLGLALHAYKTGARSGGQAEVMKAFVAGLSDEDIDDLAAYYAGLKP</sequence>
<proteinExistence type="predicted"/>
<evidence type="ECO:0000313" key="9">
    <source>
        <dbReference type="EMBL" id="PRD12772.1"/>
    </source>
</evidence>
<evidence type="ECO:0000259" key="8">
    <source>
        <dbReference type="PROSITE" id="PS51007"/>
    </source>
</evidence>
<dbReference type="PANTHER" id="PTHR33751:SF9">
    <property type="entry name" value="CYTOCHROME C4"/>
    <property type="match status" value="1"/>
</dbReference>
<organism evidence="9 10">
    <name type="scientific">Pantoea coffeiphila</name>
    <dbReference type="NCBI Taxonomy" id="1465635"/>
    <lineage>
        <taxon>Bacteria</taxon>
        <taxon>Pseudomonadati</taxon>
        <taxon>Pseudomonadota</taxon>
        <taxon>Gammaproteobacteria</taxon>
        <taxon>Enterobacterales</taxon>
        <taxon>Erwiniaceae</taxon>
        <taxon>Pantoea</taxon>
    </lineage>
</organism>
<evidence type="ECO:0000256" key="2">
    <source>
        <dbReference type="ARBA" id="ARBA00022617"/>
    </source>
</evidence>
<name>A0A2S9I4Q1_9GAMM</name>
<dbReference type="PRINTS" id="PR00605">
    <property type="entry name" value="CYTCHROMECIC"/>
</dbReference>
<comment type="caution">
    <text evidence="9">The sequence shown here is derived from an EMBL/GenBank/DDBJ whole genome shotgun (WGS) entry which is preliminary data.</text>
</comment>
<evidence type="ECO:0000256" key="4">
    <source>
        <dbReference type="ARBA" id="ARBA00022982"/>
    </source>
</evidence>
<evidence type="ECO:0000256" key="5">
    <source>
        <dbReference type="ARBA" id="ARBA00023004"/>
    </source>
</evidence>
<feature type="signal peptide" evidence="7">
    <location>
        <begin position="1"/>
        <end position="20"/>
    </location>
</feature>
<dbReference type="PANTHER" id="PTHR33751">
    <property type="entry name" value="CBB3-TYPE CYTOCHROME C OXIDASE SUBUNIT FIXP"/>
    <property type="match status" value="1"/>
</dbReference>
<keyword evidence="5 6" id="KW-0408">Iron</keyword>
<dbReference type="InterPro" id="IPR050597">
    <property type="entry name" value="Cytochrome_c_Oxidase_Subunit"/>
</dbReference>
<keyword evidence="4" id="KW-0249">Electron transport</keyword>
<evidence type="ECO:0000256" key="1">
    <source>
        <dbReference type="ARBA" id="ARBA00022448"/>
    </source>
</evidence>
<dbReference type="InterPro" id="IPR036909">
    <property type="entry name" value="Cyt_c-like_dom_sf"/>
</dbReference>
<dbReference type="Pfam" id="PF00034">
    <property type="entry name" value="Cytochrom_C"/>
    <property type="match status" value="1"/>
</dbReference>
<dbReference type="InterPro" id="IPR008168">
    <property type="entry name" value="Cyt_C_IC"/>
</dbReference>
<dbReference type="RefSeq" id="WP_105595460.1">
    <property type="nucleotide sequence ID" value="NZ_JAFBFW010000005.1"/>
</dbReference>
<dbReference type="PROSITE" id="PS51007">
    <property type="entry name" value="CYTC"/>
    <property type="match status" value="1"/>
</dbReference>